<evidence type="ECO:0000313" key="2">
    <source>
        <dbReference type="EMBL" id="AZA94932.1"/>
    </source>
</evidence>
<protein>
    <submittedName>
        <fullName evidence="1">Uncharacterized protein</fullName>
    </submittedName>
</protein>
<dbReference type="RefSeq" id="WP_123854094.1">
    <property type="nucleotide sequence ID" value="NZ_CP033912.1"/>
</dbReference>
<accession>A0AAD1DLF7</accession>
<dbReference type="AlphaFoldDB" id="A0AAD1DLF7"/>
<organism evidence="1 3">
    <name type="scientific">Chryseobacterium shandongense</name>
    <dbReference type="NCBI Taxonomy" id="1493872"/>
    <lineage>
        <taxon>Bacteria</taxon>
        <taxon>Pseudomonadati</taxon>
        <taxon>Bacteroidota</taxon>
        <taxon>Flavobacteriia</taxon>
        <taxon>Flavobacteriales</taxon>
        <taxon>Weeksellaceae</taxon>
        <taxon>Chryseobacterium group</taxon>
        <taxon>Chryseobacterium</taxon>
    </lineage>
</organism>
<reference evidence="3 4" key="1">
    <citation type="submission" date="2018-11" db="EMBL/GenBank/DDBJ databases">
        <title>Proposal to divide the Flavobacteriaceae and reorganize its genera based on Amino Acid Identity values calculated from whole genome sequences.</title>
        <authorList>
            <person name="Nicholson A.C."/>
            <person name="Gulvik C.A."/>
            <person name="Whitney A.M."/>
            <person name="Humrighouse B.W."/>
            <person name="Bell M."/>
            <person name="Holmes B."/>
            <person name="Steigerwalt A.G."/>
            <person name="Villarma A."/>
            <person name="Sheth M."/>
            <person name="Batra D."/>
            <person name="Pryor J."/>
            <person name="Bernardet J.-F."/>
            <person name="Hugo C."/>
            <person name="Kampfer P."/>
            <person name="Newman J."/>
            <person name="McQuiston J.R."/>
        </authorList>
    </citation>
    <scope>NUCLEOTIDE SEQUENCE [LARGE SCALE GENOMIC DNA]</scope>
    <source>
        <strain evidence="1 3">G0207</strain>
        <strain evidence="2 4">H5143</strain>
    </source>
</reference>
<gene>
    <name evidence="1" type="ORF">EG349_06840</name>
    <name evidence="2" type="ORF">EG353_04850</name>
</gene>
<evidence type="ECO:0000313" key="3">
    <source>
        <dbReference type="Proteomes" id="UP000274073"/>
    </source>
</evidence>
<keyword evidence="4" id="KW-1185">Reference proteome</keyword>
<name>A0AAD1DLF7_9FLAO</name>
<proteinExistence type="predicted"/>
<dbReference type="Proteomes" id="UP000281741">
    <property type="component" value="Chromosome"/>
</dbReference>
<dbReference type="Proteomes" id="UP000274073">
    <property type="component" value="Chromosome"/>
</dbReference>
<evidence type="ECO:0000313" key="1">
    <source>
        <dbReference type="EMBL" id="AZA86523.1"/>
    </source>
</evidence>
<dbReference type="EMBL" id="CP033915">
    <property type="protein sequence ID" value="AZA86523.1"/>
    <property type="molecule type" value="Genomic_DNA"/>
</dbReference>
<dbReference type="EMBL" id="CP033912">
    <property type="protein sequence ID" value="AZA94932.1"/>
    <property type="molecule type" value="Genomic_DNA"/>
</dbReference>
<evidence type="ECO:0000313" key="4">
    <source>
        <dbReference type="Proteomes" id="UP000281741"/>
    </source>
</evidence>
<sequence length="71" mass="8537">MEKIIVQYLPEVESYLNELVYLLFQKEYFGYWETALDYVDDLINFIDYNISIFPPKNTPVNLIELGSKYIF</sequence>